<organism evidence="1 2">
    <name type="scientific">Alistipes putredinis</name>
    <dbReference type="NCBI Taxonomy" id="28117"/>
    <lineage>
        <taxon>Bacteria</taxon>
        <taxon>Pseudomonadati</taxon>
        <taxon>Bacteroidota</taxon>
        <taxon>Bacteroidia</taxon>
        <taxon>Bacteroidales</taxon>
        <taxon>Rikenellaceae</taxon>
        <taxon>Alistipes</taxon>
    </lineage>
</organism>
<dbReference type="RefSeq" id="WP_022459789.1">
    <property type="nucleotide sequence ID" value="NZ_CAKVYA010000001.1"/>
</dbReference>
<proteinExistence type="predicted"/>
<name>A0A1Q6FCD5_9BACT</name>
<accession>A0A1Q6FCD5</accession>
<sequence length="241" mass="27710">MSVSWNPWHGCQRVSEGCRECYVYRQDAAWQKDGGHVAKTAAFGLPVRRSRDGRWKIPAGEMVFTCFTSDFLLAEADVWRREAWEMIRLRRDLHFMFFTKRIDRLSECLPGDWGAGYEHVTIGCTVENQRMADYRLPIFQKLPIRHKIIVCAPLIGPIDLAPYLGPEIEQVSVGGESGPEARVCDYAWVLSLRDQCAEHDVSFCFHQTGARLLKDGRLYRIRRQFQHMQARKAGIDFKAGG</sequence>
<comment type="caution">
    <text evidence="1">The sequence shown here is derived from an EMBL/GenBank/DDBJ whole genome shotgun (WGS) entry which is preliminary data.</text>
</comment>
<evidence type="ECO:0000313" key="2">
    <source>
        <dbReference type="Proteomes" id="UP000187417"/>
    </source>
</evidence>
<evidence type="ECO:0000313" key="1">
    <source>
        <dbReference type="EMBL" id="OKY96537.1"/>
    </source>
</evidence>
<gene>
    <name evidence="1" type="ORF">BHV66_00200</name>
</gene>
<evidence type="ECO:0008006" key="3">
    <source>
        <dbReference type="Google" id="ProtNLM"/>
    </source>
</evidence>
<dbReference type="InterPro" id="IPR011101">
    <property type="entry name" value="DUF5131"/>
</dbReference>
<dbReference type="Pfam" id="PF07505">
    <property type="entry name" value="DUF5131"/>
    <property type="match status" value="1"/>
</dbReference>
<reference evidence="1 2" key="1">
    <citation type="journal article" date="2016" name="Nat. Biotechnol.">
        <title>Measurement of bacterial replication rates in microbial communities.</title>
        <authorList>
            <person name="Brown C.T."/>
            <person name="Olm M.R."/>
            <person name="Thomas B.C."/>
            <person name="Banfield J.F."/>
        </authorList>
    </citation>
    <scope>NUCLEOTIDE SEQUENCE [LARGE SCALE GENOMIC DNA]</scope>
    <source>
        <strain evidence="1">CAG:67_53_122</strain>
    </source>
</reference>
<dbReference type="AlphaFoldDB" id="A0A1Q6FCD5"/>
<protein>
    <recommendedName>
        <fullName evidence="3">DUF5131 family protein</fullName>
    </recommendedName>
</protein>
<dbReference type="EMBL" id="MNQH01000001">
    <property type="protein sequence ID" value="OKY96537.1"/>
    <property type="molecule type" value="Genomic_DNA"/>
</dbReference>
<dbReference type="Proteomes" id="UP000187417">
    <property type="component" value="Unassembled WGS sequence"/>
</dbReference>